<keyword evidence="2" id="KW-1185">Reference proteome</keyword>
<comment type="caution">
    <text evidence="1">The sequence shown here is derived from an EMBL/GenBank/DDBJ whole genome shotgun (WGS) entry which is preliminary data.</text>
</comment>
<name>A0A1R3HHX2_9ROSI</name>
<dbReference type="Proteomes" id="UP000187203">
    <property type="component" value="Unassembled WGS sequence"/>
</dbReference>
<proteinExistence type="predicted"/>
<gene>
    <name evidence="1" type="ORF">COLO4_28871</name>
</gene>
<protein>
    <submittedName>
        <fullName evidence="1">Aldehyde dehydrogenase family 3 member H1-like protein</fullName>
    </submittedName>
</protein>
<evidence type="ECO:0000313" key="2">
    <source>
        <dbReference type="Proteomes" id="UP000187203"/>
    </source>
</evidence>
<organism evidence="1 2">
    <name type="scientific">Corchorus olitorius</name>
    <dbReference type="NCBI Taxonomy" id="93759"/>
    <lineage>
        <taxon>Eukaryota</taxon>
        <taxon>Viridiplantae</taxon>
        <taxon>Streptophyta</taxon>
        <taxon>Embryophyta</taxon>
        <taxon>Tracheophyta</taxon>
        <taxon>Spermatophyta</taxon>
        <taxon>Magnoliopsida</taxon>
        <taxon>eudicotyledons</taxon>
        <taxon>Gunneridae</taxon>
        <taxon>Pentapetalae</taxon>
        <taxon>rosids</taxon>
        <taxon>malvids</taxon>
        <taxon>Malvales</taxon>
        <taxon>Malvaceae</taxon>
        <taxon>Grewioideae</taxon>
        <taxon>Apeibeae</taxon>
        <taxon>Corchorus</taxon>
    </lineage>
</organism>
<evidence type="ECO:0000313" key="1">
    <source>
        <dbReference type="EMBL" id="OMO69910.1"/>
    </source>
</evidence>
<sequence>MPSKLARFFQRSFPIRKNAGAPSSPSSNHSLVITTFDCSPSLMDSLEQKLDNCSAAMLDSN</sequence>
<accession>A0A1R3HHX2</accession>
<reference evidence="2" key="1">
    <citation type="submission" date="2013-09" db="EMBL/GenBank/DDBJ databases">
        <title>Corchorus olitorius genome sequencing.</title>
        <authorList>
            <person name="Alam M."/>
            <person name="Haque M.S."/>
            <person name="Islam M.S."/>
            <person name="Emdad E.M."/>
            <person name="Islam M.M."/>
            <person name="Ahmed B."/>
            <person name="Halim A."/>
            <person name="Hossen Q.M.M."/>
            <person name="Hossain M.Z."/>
            <person name="Ahmed R."/>
            <person name="Khan M.M."/>
            <person name="Islam R."/>
            <person name="Rashid M.M."/>
            <person name="Khan S.A."/>
            <person name="Rahman M.S."/>
            <person name="Alam M."/>
            <person name="Yahiya A.S."/>
            <person name="Khan M.S."/>
            <person name="Azam M.S."/>
            <person name="Haque T."/>
            <person name="Lashkar M.Z.H."/>
            <person name="Akhand A.I."/>
            <person name="Morshed G."/>
            <person name="Roy S."/>
            <person name="Uddin K.S."/>
            <person name="Rabeya T."/>
            <person name="Hossain A.S."/>
            <person name="Chowdhury A."/>
            <person name="Snigdha A.R."/>
            <person name="Mortoza M.S."/>
            <person name="Matin S.A."/>
            <person name="Hoque S.M.E."/>
            <person name="Islam M.K."/>
            <person name="Roy D.K."/>
            <person name="Haider R."/>
            <person name="Moosa M.M."/>
            <person name="Elias S.M."/>
            <person name="Hasan A.M."/>
            <person name="Jahan S."/>
            <person name="Shafiuddin M."/>
            <person name="Mahmood N."/>
            <person name="Shommy N.S."/>
        </authorList>
    </citation>
    <scope>NUCLEOTIDE SEQUENCE [LARGE SCALE GENOMIC DNA]</scope>
    <source>
        <strain evidence="2">cv. O-4</strain>
    </source>
</reference>
<dbReference type="AlphaFoldDB" id="A0A1R3HHX2"/>
<dbReference type="EMBL" id="AWUE01020106">
    <property type="protein sequence ID" value="OMO69910.1"/>
    <property type="molecule type" value="Genomic_DNA"/>
</dbReference>